<evidence type="ECO:0000313" key="13">
    <source>
        <dbReference type="Proteomes" id="UP001470230"/>
    </source>
</evidence>
<comment type="similarity">
    <text evidence="3">Belongs to the glycosyltransferase 39 family.</text>
</comment>
<keyword evidence="7 9" id="KW-1133">Transmembrane helix</keyword>
<evidence type="ECO:0008006" key="14">
    <source>
        <dbReference type="Google" id="ProtNLM"/>
    </source>
</evidence>
<evidence type="ECO:0000256" key="5">
    <source>
        <dbReference type="ARBA" id="ARBA00022679"/>
    </source>
</evidence>
<accession>A0ABR2IP92</accession>
<reference evidence="12 13" key="1">
    <citation type="submission" date="2024-04" db="EMBL/GenBank/DDBJ databases">
        <title>Tritrichomonas musculus Genome.</title>
        <authorList>
            <person name="Alves-Ferreira E."/>
            <person name="Grigg M."/>
            <person name="Lorenzi H."/>
            <person name="Galac M."/>
        </authorList>
    </citation>
    <scope>NUCLEOTIDE SEQUENCE [LARGE SCALE GENOMIC DNA]</scope>
    <source>
        <strain evidence="12 13">EAF2021</strain>
    </source>
</reference>
<dbReference type="InterPro" id="IPR003342">
    <property type="entry name" value="ArnT-like_N"/>
</dbReference>
<keyword evidence="8 9" id="KW-0472">Membrane</keyword>
<keyword evidence="13" id="KW-1185">Reference proteome</keyword>
<feature type="transmembrane region" description="Helical" evidence="9">
    <location>
        <begin position="151"/>
        <end position="171"/>
    </location>
</feature>
<feature type="transmembrane region" description="Helical" evidence="9">
    <location>
        <begin position="376"/>
        <end position="393"/>
    </location>
</feature>
<dbReference type="PANTHER" id="PTHR10050">
    <property type="entry name" value="DOLICHYL-PHOSPHATE-MANNOSE--PROTEIN MANNOSYLTRANSFERASE"/>
    <property type="match status" value="1"/>
</dbReference>
<evidence type="ECO:0000256" key="7">
    <source>
        <dbReference type="ARBA" id="ARBA00022989"/>
    </source>
</evidence>
<name>A0ABR2IP92_9EUKA</name>
<feature type="transmembrane region" description="Helical" evidence="9">
    <location>
        <begin position="349"/>
        <end position="369"/>
    </location>
</feature>
<feature type="transmembrane region" description="Helical" evidence="9">
    <location>
        <begin position="183"/>
        <end position="211"/>
    </location>
</feature>
<evidence type="ECO:0000313" key="12">
    <source>
        <dbReference type="EMBL" id="KAK8866251.1"/>
    </source>
</evidence>
<keyword evidence="6 9" id="KW-0812">Transmembrane</keyword>
<feature type="transmembrane region" description="Helical" evidence="9">
    <location>
        <begin position="9"/>
        <end position="34"/>
    </location>
</feature>
<evidence type="ECO:0000256" key="6">
    <source>
        <dbReference type="ARBA" id="ARBA00022692"/>
    </source>
</evidence>
<protein>
    <recommendedName>
        <fullName evidence="14">Dolichyl-phosphate-mannose--protein mannosyltransferase</fullName>
    </recommendedName>
</protein>
<gene>
    <name evidence="12" type="ORF">M9Y10_009210</name>
</gene>
<feature type="transmembrane region" description="Helical" evidence="9">
    <location>
        <begin position="405"/>
        <end position="427"/>
    </location>
</feature>
<feature type="domain" description="ArnT-like N-terminal" evidence="10">
    <location>
        <begin position="22"/>
        <end position="247"/>
    </location>
</feature>
<evidence type="ECO:0000259" key="10">
    <source>
        <dbReference type="Pfam" id="PF02366"/>
    </source>
</evidence>
<evidence type="ECO:0000256" key="3">
    <source>
        <dbReference type="ARBA" id="ARBA00007222"/>
    </source>
</evidence>
<evidence type="ECO:0000256" key="1">
    <source>
        <dbReference type="ARBA" id="ARBA00004127"/>
    </source>
</evidence>
<dbReference type="Pfam" id="PF02366">
    <property type="entry name" value="PMT"/>
    <property type="match status" value="1"/>
</dbReference>
<feature type="transmembrane region" description="Helical" evidence="9">
    <location>
        <begin position="99"/>
        <end position="124"/>
    </location>
</feature>
<dbReference type="Pfam" id="PF16192">
    <property type="entry name" value="PMT_4TMC"/>
    <property type="match status" value="1"/>
</dbReference>
<dbReference type="InterPro" id="IPR027005">
    <property type="entry name" value="PMT-like"/>
</dbReference>
<feature type="transmembrane region" description="Helical" evidence="9">
    <location>
        <begin position="320"/>
        <end position="343"/>
    </location>
</feature>
<comment type="pathway">
    <text evidence="2">Protein modification; protein glycosylation.</text>
</comment>
<dbReference type="Proteomes" id="UP001470230">
    <property type="component" value="Unassembled WGS sequence"/>
</dbReference>
<feature type="transmembrane region" description="Helical" evidence="9">
    <location>
        <begin position="232"/>
        <end position="250"/>
    </location>
</feature>
<evidence type="ECO:0000256" key="4">
    <source>
        <dbReference type="ARBA" id="ARBA00022676"/>
    </source>
</evidence>
<comment type="subcellular location">
    <subcellularLocation>
        <location evidence="1">Endomembrane system</location>
        <topology evidence="1">Multi-pass membrane protein</topology>
    </subcellularLocation>
</comment>
<evidence type="ECO:0000256" key="2">
    <source>
        <dbReference type="ARBA" id="ARBA00004922"/>
    </source>
</evidence>
<dbReference type="PROSITE" id="PS51257">
    <property type="entry name" value="PROKAR_LIPOPROTEIN"/>
    <property type="match status" value="1"/>
</dbReference>
<organism evidence="12 13">
    <name type="scientific">Tritrichomonas musculus</name>
    <dbReference type="NCBI Taxonomy" id="1915356"/>
    <lineage>
        <taxon>Eukaryota</taxon>
        <taxon>Metamonada</taxon>
        <taxon>Parabasalia</taxon>
        <taxon>Tritrichomonadida</taxon>
        <taxon>Tritrichomonadidae</taxon>
        <taxon>Tritrichomonas</taxon>
    </lineage>
</organism>
<dbReference type="InterPro" id="IPR032421">
    <property type="entry name" value="PMT_4TMC"/>
</dbReference>
<dbReference type="PANTHER" id="PTHR10050:SF46">
    <property type="entry name" value="PROTEIN O-MANNOSYL-TRANSFERASE 2"/>
    <property type="match status" value="1"/>
</dbReference>
<keyword evidence="5" id="KW-0808">Transferase</keyword>
<proteinExistence type="inferred from homology"/>
<evidence type="ECO:0000259" key="11">
    <source>
        <dbReference type="Pfam" id="PF16192"/>
    </source>
</evidence>
<sequence>MEKTPSRPFLFFFPIEWVTILSIFIISCAVHLPFLSYPNRVIFDEVHFGGFLSDYINGICFFDIHPPLAKMMLAATGKLTGYQGDFNFSKVETKYTSNFYVPIRLCPALLCTLVSPLLTATLILQKSSLPMAGLCGILFTFEFNAITQSRLILTDGILYFFVAFSIFITALEERFQSDSFMLILQSLAASFAFCTKFTAAGLFILIALSHFKILFINNKKENWFLILCKRGIIVSIVFILFLYTIMVIHLKLMPNKGYGDLYMQRDFRNLPMFTRVFKLLFAMYRYNSNLRIDHPYKSKWYQWPFVSYTPIYIYSDYNKFLFLFSNPIPAFFSLLGFFTGFFAKDFTCLSYSIIYLISYFPFIMVDRCVFNYHYEIPLIFGILSLCLSISRILQKLTNARKIEYAIAFLLAIATVACFAFWFPFIYGTEITRDQMNKITIWKRMRSNFHLT</sequence>
<dbReference type="EMBL" id="JAPFFF010000015">
    <property type="protein sequence ID" value="KAK8866251.1"/>
    <property type="molecule type" value="Genomic_DNA"/>
</dbReference>
<feature type="domain" description="Protein O-mannosyl-transferase C-terminal four TM" evidence="11">
    <location>
        <begin position="347"/>
        <end position="441"/>
    </location>
</feature>
<keyword evidence="4" id="KW-0328">Glycosyltransferase</keyword>
<evidence type="ECO:0000256" key="9">
    <source>
        <dbReference type="SAM" id="Phobius"/>
    </source>
</evidence>
<evidence type="ECO:0000256" key="8">
    <source>
        <dbReference type="ARBA" id="ARBA00023136"/>
    </source>
</evidence>
<comment type="caution">
    <text evidence="12">The sequence shown here is derived from an EMBL/GenBank/DDBJ whole genome shotgun (WGS) entry which is preliminary data.</text>
</comment>